<organism evidence="2 3">
    <name type="scientific">Actinopolymorpha pittospori</name>
    <dbReference type="NCBI Taxonomy" id="648752"/>
    <lineage>
        <taxon>Bacteria</taxon>
        <taxon>Bacillati</taxon>
        <taxon>Actinomycetota</taxon>
        <taxon>Actinomycetes</taxon>
        <taxon>Propionibacteriales</taxon>
        <taxon>Actinopolymorphaceae</taxon>
        <taxon>Actinopolymorpha</taxon>
    </lineage>
</organism>
<evidence type="ECO:0000313" key="2">
    <source>
        <dbReference type="EMBL" id="MBE1603952.1"/>
    </source>
</evidence>
<dbReference type="EMBL" id="JADBEM010000001">
    <property type="protein sequence ID" value="MBE1603952.1"/>
    <property type="molecule type" value="Genomic_DNA"/>
</dbReference>
<feature type="region of interest" description="Disordered" evidence="1">
    <location>
        <begin position="21"/>
        <end position="42"/>
    </location>
</feature>
<evidence type="ECO:0000313" key="3">
    <source>
        <dbReference type="Proteomes" id="UP000638648"/>
    </source>
</evidence>
<evidence type="ECO:0000256" key="1">
    <source>
        <dbReference type="SAM" id="MobiDB-lite"/>
    </source>
</evidence>
<dbReference type="Proteomes" id="UP000638648">
    <property type="component" value="Unassembled WGS sequence"/>
</dbReference>
<comment type="caution">
    <text evidence="2">The sequence shown here is derived from an EMBL/GenBank/DDBJ whole genome shotgun (WGS) entry which is preliminary data.</text>
</comment>
<reference evidence="2" key="1">
    <citation type="submission" date="2020-10" db="EMBL/GenBank/DDBJ databases">
        <title>Sequencing the genomes of 1000 actinobacteria strains.</title>
        <authorList>
            <person name="Klenk H.-P."/>
        </authorList>
    </citation>
    <scope>NUCLEOTIDE SEQUENCE</scope>
    <source>
        <strain evidence="2">DSM 45354</strain>
    </source>
</reference>
<keyword evidence="3" id="KW-1185">Reference proteome</keyword>
<proteinExistence type="predicted"/>
<accession>A0A927MPS5</accession>
<dbReference type="AlphaFoldDB" id="A0A927MPS5"/>
<name>A0A927MPS5_9ACTN</name>
<gene>
    <name evidence="2" type="ORF">HEB94_000800</name>
</gene>
<protein>
    <submittedName>
        <fullName evidence="2">Uncharacterized protein</fullName>
    </submittedName>
</protein>
<dbReference type="RefSeq" id="WP_202896094.1">
    <property type="nucleotide sequence ID" value="NZ_BAABJL010000102.1"/>
</dbReference>
<sequence>MHLLQHAERVRLPVDRGRLQVRRGQHQAPPRPGEQAGVDLGGADLLGPIRSGSDFTSGGLISPVSVSTCSLVVSNTIWNAAASFADASSTRGRVFSFSFAVSSSALASRFVAISTSSRSRASSTPRDVR</sequence>